<keyword evidence="5" id="KW-1185">Reference proteome</keyword>
<proteinExistence type="inferred from homology"/>
<reference evidence="4" key="1">
    <citation type="submission" date="2023-06" db="EMBL/GenBank/DDBJ databases">
        <title>Robiginitalea aurantiacus sp. nov. and Algoriphagus sediminis sp. nov., isolated from coastal sediment.</title>
        <authorList>
            <person name="Zhou Z.Y."/>
            <person name="An J."/>
            <person name="Jia Y.W."/>
            <person name="Du Z.J."/>
        </authorList>
    </citation>
    <scope>NUCLEOTIDE SEQUENCE</scope>
    <source>
        <strain evidence="4">C2-7</strain>
    </source>
</reference>
<dbReference type="InterPro" id="IPR036291">
    <property type="entry name" value="NAD(P)-bd_dom_sf"/>
</dbReference>
<evidence type="ECO:0000256" key="1">
    <source>
        <dbReference type="ARBA" id="ARBA00006484"/>
    </source>
</evidence>
<sequence>MVYKAFTEAKIIITGAGSGIGKELVGQLQESKPQILAVDFDSNKLWELREEFPEISTLLVDLSEKSGNKKILDWVKVNWDRVDFCFANAGKAEFGPNKDQNWGEMDKLFQLNVHSPIQLGYMLKEAFPHHPYRHIITASAMAYWPIPGYSLYGATKSALLQWARTLWAEKTGSWLSLVFPIATKTAFFETAGKDVPQAWPRQTAEWVASETLRGAAKGKKRIYPSKLFFFMLIITRFLRFLKRIVAMIEYRRYKNWLEKQSES</sequence>
<evidence type="ECO:0000256" key="3">
    <source>
        <dbReference type="ARBA" id="ARBA00023002"/>
    </source>
</evidence>
<gene>
    <name evidence="4" type="ORF">QVH07_14435</name>
</gene>
<dbReference type="PANTHER" id="PTHR43391:SF14">
    <property type="entry name" value="DEHYDROGENASE_REDUCTASE SDR FAMILY PROTEIN 7-LIKE"/>
    <property type="match status" value="1"/>
</dbReference>
<dbReference type="Pfam" id="PF00106">
    <property type="entry name" value="adh_short"/>
    <property type="match status" value="1"/>
</dbReference>
<dbReference type="EMBL" id="JAUEPH010000006">
    <property type="protein sequence ID" value="MDN3205358.1"/>
    <property type="molecule type" value="Genomic_DNA"/>
</dbReference>
<evidence type="ECO:0000313" key="5">
    <source>
        <dbReference type="Proteomes" id="UP001171916"/>
    </source>
</evidence>
<evidence type="ECO:0000256" key="2">
    <source>
        <dbReference type="ARBA" id="ARBA00022857"/>
    </source>
</evidence>
<name>A0ABT7YFP5_9BACT</name>
<protein>
    <submittedName>
        <fullName evidence="4">SDR family NAD(P)-dependent oxidoreductase</fullName>
    </submittedName>
</protein>
<dbReference type="InterPro" id="IPR002347">
    <property type="entry name" value="SDR_fam"/>
</dbReference>
<accession>A0ABT7YFP5</accession>
<keyword evidence="3" id="KW-0560">Oxidoreductase</keyword>
<dbReference type="SUPFAM" id="SSF51735">
    <property type="entry name" value="NAD(P)-binding Rossmann-fold domains"/>
    <property type="match status" value="1"/>
</dbReference>
<dbReference type="Proteomes" id="UP001171916">
    <property type="component" value="Unassembled WGS sequence"/>
</dbReference>
<dbReference type="CDD" id="cd05233">
    <property type="entry name" value="SDR_c"/>
    <property type="match status" value="1"/>
</dbReference>
<dbReference type="RefSeq" id="WP_290001648.1">
    <property type="nucleotide sequence ID" value="NZ_JAUEPH010000006.1"/>
</dbReference>
<dbReference type="Gene3D" id="3.40.50.720">
    <property type="entry name" value="NAD(P)-binding Rossmann-like Domain"/>
    <property type="match status" value="1"/>
</dbReference>
<dbReference type="PANTHER" id="PTHR43391">
    <property type="entry name" value="RETINOL DEHYDROGENASE-RELATED"/>
    <property type="match status" value="1"/>
</dbReference>
<comment type="similarity">
    <text evidence="1">Belongs to the short-chain dehydrogenases/reductases (SDR) family.</text>
</comment>
<comment type="caution">
    <text evidence="4">The sequence shown here is derived from an EMBL/GenBank/DDBJ whole genome shotgun (WGS) entry which is preliminary data.</text>
</comment>
<organism evidence="4 5">
    <name type="scientific">Algoriphagus sediminis</name>
    <dbReference type="NCBI Taxonomy" id="3057113"/>
    <lineage>
        <taxon>Bacteria</taxon>
        <taxon>Pseudomonadati</taxon>
        <taxon>Bacteroidota</taxon>
        <taxon>Cytophagia</taxon>
        <taxon>Cytophagales</taxon>
        <taxon>Cyclobacteriaceae</taxon>
        <taxon>Algoriphagus</taxon>
    </lineage>
</organism>
<keyword evidence="2" id="KW-0521">NADP</keyword>
<dbReference type="PRINTS" id="PR00081">
    <property type="entry name" value="GDHRDH"/>
</dbReference>
<evidence type="ECO:0000313" key="4">
    <source>
        <dbReference type="EMBL" id="MDN3205358.1"/>
    </source>
</evidence>